<dbReference type="InterPro" id="IPR012340">
    <property type="entry name" value="NA-bd_OB-fold"/>
</dbReference>
<dbReference type="GO" id="GO:0003697">
    <property type="term" value="F:single-stranded DNA binding"/>
    <property type="evidence" value="ECO:0007669"/>
    <property type="project" value="InterPro"/>
</dbReference>
<name>A0A3A2ZKI7_9EURO</name>
<evidence type="ECO:0000256" key="7">
    <source>
        <dbReference type="ARBA" id="ARBA00023242"/>
    </source>
</evidence>
<feature type="domain" description="Zinc finger Mcm10/DnaG-type" evidence="9">
    <location>
        <begin position="533"/>
        <end position="578"/>
    </location>
</feature>
<keyword evidence="3" id="KW-0235">DNA replication</keyword>
<accession>A0A3A2ZKI7</accession>
<feature type="compositionally biased region" description="Polar residues" evidence="8">
    <location>
        <begin position="112"/>
        <end position="123"/>
    </location>
</feature>
<feature type="region of interest" description="Disordered" evidence="8">
    <location>
        <begin position="672"/>
        <end position="812"/>
    </location>
</feature>
<dbReference type="STRING" id="2070753.A0A3A2ZKI7"/>
<evidence type="ECO:0000256" key="5">
    <source>
        <dbReference type="ARBA" id="ARBA00022771"/>
    </source>
</evidence>
<dbReference type="Pfam" id="PF22379">
    <property type="entry name" value="OB_MCM10"/>
    <property type="match status" value="1"/>
</dbReference>
<reference evidence="12" key="1">
    <citation type="submission" date="2017-02" db="EMBL/GenBank/DDBJ databases">
        <authorList>
            <person name="Tafer H."/>
            <person name="Lopandic K."/>
        </authorList>
    </citation>
    <scope>NUCLEOTIDE SEQUENCE [LARGE SCALE GENOMIC DNA]</scope>
    <source>
        <strain evidence="12">CBS 366.77</strain>
    </source>
</reference>
<keyword evidence="12" id="KW-1185">Reference proteome</keyword>
<comment type="similarity">
    <text evidence="2">Belongs to the MCM10 family.</text>
</comment>
<keyword evidence="4" id="KW-0479">Metal-binding</keyword>
<feature type="compositionally biased region" description="Basic and acidic residues" evidence="8">
    <location>
        <begin position="230"/>
        <end position="252"/>
    </location>
</feature>
<feature type="compositionally biased region" description="Acidic residues" evidence="8">
    <location>
        <begin position="63"/>
        <end position="73"/>
    </location>
</feature>
<dbReference type="OrthoDB" id="273123at2759"/>
<feature type="compositionally biased region" description="Polar residues" evidence="8">
    <location>
        <begin position="714"/>
        <end position="743"/>
    </location>
</feature>
<keyword evidence="6" id="KW-0862">Zinc</keyword>
<dbReference type="AlphaFoldDB" id="A0A3A2ZKI7"/>
<feature type="compositionally biased region" description="Polar residues" evidence="8">
    <location>
        <begin position="347"/>
        <end position="358"/>
    </location>
</feature>
<dbReference type="InterPro" id="IPR015408">
    <property type="entry name" value="Znf_Mcm10/DnaG"/>
</dbReference>
<dbReference type="InterPro" id="IPR055065">
    <property type="entry name" value="OB_MCM10"/>
</dbReference>
<organism evidence="11 12">
    <name type="scientific">Aspergillus sclerotialis</name>
    <dbReference type="NCBI Taxonomy" id="2070753"/>
    <lineage>
        <taxon>Eukaryota</taxon>
        <taxon>Fungi</taxon>
        <taxon>Dikarya</taxon>
        <taxon>Ascomycota</taxon>
        <taxon>Pezizomycotina</taxon>
        <taxon>Eurotiomycetes</taxon>
        <taxon>Eurotiomycetidae</taxon>
        <taxon>Eurotiales</taxon>
        <taxon>Aspergillaceae</taxon>
        <taxon>Aspergillus</taxon>
        <taxon>Aspergillus subgen. Polypaecilum</taxon>
    </lineage>
</organism>
<comment type="subcellular location">
    <subcellularLocation>
        <location evidence="1">Nucleus</location>
    </subcellularLocation>
</comment>
<evidence type="ECO:0000259" key="9">
    <source>
        <dbReference type="Pfam" id="PF09329"/>
    </source>
</evidence>
<feature type="compositionally biased region" description="Basic and acidic residues" evidence="8">
    <location>
        <begin position="171"/>
        <end position="181"/>
    </location>
</feature>
<dbReference type="GO" id="GO:0003688">
    <property type="term" value="F:DNA replication origin binding"/>
    <property type="evidence" value="ECO:0007669"/>
    <property type="project" value="TreeGrafter"/>
</dbReference>
<gene>
    <name evidence="11" type="ORF">PHISCL_04109</name>
</gene>
<evidence type="ECO:0000313" key="12">
    <source>
        <dbReference type="Proteomes" id="UP000266188"/>
    </source>
</evidence>
<feature type="compositionally biased region" description="Basic and acidic residues" evidence="8">
    <location>
        <begin position="672"/>
        <end position="693"/>
    </location>
</feature>
<dbReference type="Proteomes" id="UP000266188">
    <property type="component" value="Unassembled WGS sequence"/>
</dbReference>
<dbReference type="EMBL" id="MVGC01000115">
    <property type="protein sequence ID" value="RJE23566.1"/>
    <property type="molecule type" value="Genomic_DNA"/>
</dbReference>
<dbReference type="Pfam" id="PF09329">
    <property type="entry name" value="zf-primase"/>
    <property type="match status" value="1"/>
</dbReference>
<feature type="region of interest" description="Disordered" evidence="8">
    <location>
        <begin position="87"/>
        <end position="376"/>
    </location>
</feature>
<feature type="compositionally biased region" description="Polar residues" evidence="8">
    <location>
        <begin position="129"/>
        <end position="138"/>
    </location>
</feature>
<dbReference type="GO" id="GO:0006270">
    <property type="term" value="P:DNA replication initiation"/>
    <property type="evidence" value="ECO:0007669"/>
    <property type="project" value="InterPro"/>
</dbReference>
<keyword evidence="5" id="KW-0863">Zinc-finger</keyword>
<feature type="domain" description="MCM10 OB-fold" evidence="10">
    <location>
        <begin position="378"/>
        <end position="525"/>
    </location>
</feature>
<sequence length="812" mass="89881">MLVAEPNWPPKSPRDALLSSPSGRKKYQEMQRRREVMGSPLKRFESAPNFREKAEQLLSDGVEGQEDEEDEETLQLKLAAIEAKLKLKQLQKSRRPGTSSSNLEDGDHTHSRPTSAISFSPRSQDPALTRNSSSSDSKAQQDEVQVPLSPTRRQAVPAEPWSPRRCLLGIDKGRKGTDVSLKRPPSSKAGARPASRLGNREGAMSRTGDIFSSPNYLGATGEGGKPSKSFSERIAESRTADRSRRERAERAELIQSKRNSAFQFDKAEVEAYKAAAADARARSPPKSPIRHRQPENFSRDDILQSYNRPNVPPLKRSQTAPSSRNYENRVESKGPHFHTRHHKSESESFTSRPRSSQEPQDDGDGEGKAPDPSKFEAHSSLHLSNRILPHSFLTRTLEGKTIFRIPDLLRTVKAPDFELPEIDGDYVVFGIVASKSEPKEVKQNKNISKKEVDPYDDGLNNTNRYMVITLTDLKWTIDLFLFDTAFPRYYKLSEGILIAILNPTIMPPPKNKTDTNRFSLVVSSSDDKILEIGFAQDIGFCKAVRKDGKVCQSWVDGRKTEFCEFHVDVQVRRAQSQRLELNSSPGMFGPGGRSGPRTGFFGGGGKRGGHRGGLKPTGAQYDRASQSVYYISQAPKSGSSFHHVPSGQSAASLIDGDEDPFLAAGVLGRGMDNKEERMRRRLADQQRERDITKKLAASRAGGPGAEYLRARVNDGQSSPNPSQNKTQENVKPMQTPTKPTGLSNFRKADSISLSPMKRGHDGDKPHGSGVKKTRFITAKGIKEAGRDSLGGPAETMLKTNNNDDDDDELDII</sequence>
<proteinExistence type="inferred from homology"/>
<evidence type="ECO:0000256" key="8">
    <source>
        <dbReference type="SAM" id="MobiDB-lite"/>
    </source>
</evidence>
<dbReference type="GO" id="GO:0008270">
    <property type="term" value="F:zinc ion binding"/>
    <property type="evidence" value="ECO:0007669"/>
    <property type="project" value="UniProtKB-KW"/>
</dbReference>
<feature type="compositionally biased region" description="Basic and acidic residues" evidence="8">
    <location>
        <begin position="292"/>
        <end position="302"/>
    </location>
</feature>
<feature type="compositionally biased region" description="Basic and acidic residues" evidence="8">
    <location>
        <begin position="26"/>
        <end position="55"/>
    </location>
</feature>
<feature type="region of interest" description="Disordered" evidence="8">
    <location>
        <begin position="581"/>
        <end position="619"/>
    </location>
</feature>
<evidence type="ECO:0000256" key="4">
    <source>
        <dbReference type="ARBA" id="ARBA00022723"/>
    </source>
</evidence>
<protein>
    <submittedName>
        <fullName evidence="11">DNA Replication</fullName>
    </submittedName>
</protein>
<evidence type="ECO:0000256" key="3">
    <source>
        <dbReference type="ARBA" id="ARBA00022705"/>
    </source>
</evidence>
<feature type="compositionally biased region" description="Gly residues" evidence="8">
    <location>
        <begin position="588"/>
        <end position="606"/>
    </location>
</feature>
<comment type="caution">
    <text evidence="11">The sequence shown here is derived from an EMBL/GenBank/DDBJ whole genome shotgun (WGS) entry which is preliminary data.</text>
</comment>
<feature type="compositionally biased region" description="Basic and acidic residues" evidence="8">
    <location>
        <begin position="365"/>
        <end position="376"/>
    </location>
</feature>
<dbReference type="Gene3D" id="2.40.50.140">
    <property type="entry name" value="Nucleic acid-binding proteins"/>
    <property type="match status" value="1"/>
</dbReference>
<feature type="compositionally biased region" description="Acidic residues" evidence="8">
    <location>
        <begin position="802"/>
        <end position="812"/>
    </location>
</feature>
<evidence type="ECO:0000313" key="11">
    <source>
        <dbReference type="EMBL" id="RJE23566.1"/>
    </source>
</evidence>
<feature type="compositionally biased region" description="Polar residues" evidence="8">
    <location>
        <begin position="316"/>
        <end position="325"/>
    </location>
</feature>
<dbReference type="PANTHER" id="PTHR13454:SF11">
    <property type="entry name" value="PROTEIN MCM10 HOMOLOG"/>
    <property type="match status" value="1"/>
</dbReference>
<dbReference type="PANTHER" id="PTHR13454">
    <property type="entry name" value="PROTEIN MCM10 HOMOLOG"/>
    <property type="match status" value="1"/>
</dbReference>
<evidence type="ECO:0000259" key="10">
    <source>
        <dbReference type="Pfam" id="PF22379"/>
    </source>
</evidence>
<evidence type="ECO:0000256" key="2">
    <source>
        <dbReference type="ARBA" id="ARBA00009679"/>
    </source>
</evidence>
<dbReference type="InterPro" id="IPR040184">
    <property type="entry name" value="Mcm10"/>
</dbReference>
<feature type="region of interest" description="Disordered" evidence="8">
    <location>
        <begin position="1"/>
        <end position="74"/>
    </location>
</feature>
<keyword evidence="7" id="KW-0539">Nucleus</keyword>
<evidence type="ECO:0000256" key="1">
    <source>
        <dbReference type="ARBA" id="ARBA00004123"/>
    </source>
</evidence>
<evidence type="ECO:0000256" key="6">
    <source>
        <dbReference type="ARBA" id="ARBA00022833"/>
    </source>
</evidence>
<dbReference type="FunFam" id="2.40.50.140:FF:000174">
    <property type="entry name" value="DNA replication licensing factor mcm10"/>
    <property type="match status" value="1"/>
</dbReference>
<dbReference type="GO" id="GO:0043596">
    <property type="term" value="C:nuclear replication fork"/>
    <property type="evidence" value="ECO:0007669"/>
    <property type="project" value="TreeGrafter"/>
</dbReference>